<feature type="transmembrane region" description="Helical" evidence="1">
    <location>
        <begin position="101"/>
        <end position="119"/>
    </location>
</feature>
<dbReference type="EMBL" id="FOCX01000004">
    <property type="protein sequence ID" value="SEN63000.1"/>
    <property type="molecule type" value="Genomic_DNA"/>
</dbReference>
<keyword evidence="1" id="KW-1133">Transmembrane helix</keyword>
<dbReference type="AlphaFoldDB" id="A0A1H8I2L4"/>
<feature type="transmembrane region" description="Helical" evidence="1">
    <location>
        <begin position="41"/>
        <end position="63"/>
    </location>
</feature>
<keyword evidence="1" id="KW-0472">Membrane</keyword>
<gene>
    <name evidence="2" type="ORF">SAMN05216388_100462</name>
</gene>
<dbReference type="RefSeq" id="WP_092658529.1">
    <property type="nucleotide sequence ID" value="NZ_FOCX01000004.1"/>
</dbReference>
<protein>
    <submittedName>
        <fullName evidence="2">Uncharacterized protein</fullName>
    </submittedName>
</protein>
<reference evidence="3" key="1">
    <citation type="submission" date="2016-10" db="EMBL/GenBank/DDBJ databases">
        <authorList>
            <person name="Varghese N."/>
            <person name="Submissions S."/>
        </authorList>
    </citation>
    <scope>NUCLEOTIDE SEQUENCE [LARGE SCALE GENOMIC DNA]</scope>
    <source>
        <strain evidence="3">IBRC-M 10043</strain>
    </source>
</reference>
<evidence type="ECO:0000313" key="3">
    <source>
        <dbReference type="Proteomes" id="UP000198775"/>
    </source>
</evidence>
<dbReference type="Proteomes" id="UP000198775">
    <property type="component" value="Unassembled WGS sequence"/>
</dbReference>
<accession>A0A1H8I2L4</accession>
<evidence type="ECO:0000256" key="1">
    <source>
        <dbReference type="SAM" id="Phobius"/>
    </source>
</evidence>
<organism evidence="2 3">
    <name type="scientific">Halorientalis persicus</name>
    <dbReference type="NCBI Taxonomy" id="1367881"/>
    <lineage>
        <taxon>Archaea</taxon>
        <taxon>Methanobacteriati</taxon>
        <taxon>Methanobacteriota</taxon>
        <taxon>Stenosarchaea group</taxon>
        <taxon>Halobacteria</taxon>
        <taxon>Halobacteriales</taxon>
        <taxon>Haloarculaceae</taxon>
        <taxon>Halorientalis</taxon>
    </lineage>
</organism>
<sequence length="130" mass="12682">MPRTTRENALVLGALVQTVGALGLAAAGGYRLVRGIEALPLALLVAGGSLGGVLALGGARLLYGEATGRQSLRSPGGVATGSLSLLVGSSLPLLVDLTGPPYGLALAALGVVPAVYGLFRISVGVGEPPG</sequence>
<evidence type="ECO:0000313" key="2">
    <source>
        <dbReference type="EMBL" id="SEN63000.1"/>
    </source>
</evidence>
<feature type="transmembrane region" description="Helical" evidence="1">
    <location>
        <begin position="75"/>
        <end position="95"/>
    </location>
</feature>
<keyword evidence="1" id="KW-0812">Transmembrane</keyword>
<name>A0A1H8I2L4_9EURY</name>
<proteinExistence type="predicted"/>
<keyword evidence="3" id="KW-1185">Reference proteome</keyword>